<sequence length="110" mass="12174">MIARTWNGRVPAHHADGFERHLLATGVAEAARLAGYAGAQILRDEANGHVEFRLITYWDDWAAIRRFAGEELTAAVLYPGDEAYELIPGTTVRHHLVSFGHPLTERPDAA</sequence>
<dbReference type="SUPFAM" id="SSF54909">
    <property type="entry name" value="Dimeric alpha+beta barrel"/>
    <property type="match status" value="1"/>
</dbReference>
<reference evidence="1 2" key="1">
    <citation type="submission" date="2016-10" db="EMBL/GenBank/DDBJ databases">
        <authorList>
            <person name="de Groot N.N."/>
        </authorList>
    </citation>
    <scope>NUCLEOTIDE SEQUENCE [LARGE SCALE GENOMIC DNA]</scope>
    <source>
        <strain evidence="1 2">CPCC 202699</strain>
    </source>
</reference>
<evidence type="ECO:0000313" key="1">
    <source>
        <dbReference type="EMBL" id="SDZ33944.1"/>
    </source>
</evidence>
<protein>
    <recommendedName>
        <fullName evidence="3">Antibiotic biosynthesis monooxygenase</fullName>
    </recommendedName>
</protein>
<dbReference type="EMBL" id="FNON01000013">
    <property type="protein sequence ID" value="SDZ33944.1"/>
    <property type="molecule type" value="Genomic_DNA"/>
</dbReference>
<dbReference type="Proteomes" id="UP000199515">
    <property type="component" value="Unassembled WGS sequence"/>
</dbReference>
<gene>
    <name evidence="1" type="ORF">SAMN05421504_11310</name>
</gene>
<evidence type="ECO:0008006" key="3">
    <source>
        <dbReference type="Google" id="ProtNLM"/>
    </source>
</evidence>
<keyword evidence="2" id="KW-1185">Reference proteome</keyword>
<evidence type="ECO:0000313" key="2">
    <source>
        <dbReference type="Proteomes" id="UP000199515"/>
    </source>
</evidence>
<dbReference type="InterPro" id="IPR011008">
    <property type="entry name" value="Dimeric_a/b-barrel"/>
</dbReference>
<organism evidence="1 2">
    <name type="scientific">Amycolatopsis xylanica</name>
    <dbReference type="NCBI Taxonomy" id="589385"/>
    <lineage>
        <taxon>Bacteria</taxon>
        <taxon>Bacillati</taxon>
        <taxon>Actinomycetota</taxon>
        <taxon>Actinomycetes</taxon>
        <taxon>Pseudonocardiales</taxon>
        <taxon>Pseudonocardiaceae</taxon>
        <taxon>Amycolatopsis</taxon>
    </lineage>
</organism>
<proteinExistence type="predicted"/>
<dbReference type="AlphaFoldDB" id="A0A1H3S7R4"/>
<dbReference type="OrthoDB" id="7210869at2"/>
<dbReference type="RefSeq" id="WP_091298715.1">
    <property type="nucleotide sequence ID" value="NZ_FNON01000013.1"/>
</dbReference>
<dbReference type="STRING" id="589385.SAMN05421504_11310"/>
<accession>A0A1H3S7R4</accession>
<name>A0A1H3S7R4_9PSEU</name>